<organism evidence="2 3">
    <name type="scientific">Streptomyces pluripotens</name>
    <dbReference type="NCBI Taxonomy" id="1355015"/>
    <lineage>
        <taxon>Bacteria</taxon>
        <taxon>Bacillati</taxon>
        <taxon>Actinomycetota</taxon>
        <taxon>Actinomycetes</taxon>
        <taxon>Kitasatosporales</taxon>
        <taxon>Streptomycetaceae</taxon>
        <taxon>Streptomyces</taxon>
    </lineage>
</organism>
<dbReference type="InterPro" id="IPR000873">
    <property type="entry name" value="AMP-dep_synth/lig_dom"/>
</dbReference>
<name>A0A221P4F8_9ACTN</name>
<dbReference type="Pfam" id="PF00501">
    <property type="entry name" value="AMP-binding"/>
    <property type="match status" value="1"/>
</dbReference>
<dbReference type="SUPFAM" id="SSF56801">
    <property type="entry name" value="Acetyl-CoA synthetase-like"/>
    <property type="match status" value="1"/>
</dbReference>
<dbReference type="RefSeq" id="WP_039648047.1">
    <property type="nucleotide sequence ID" value="NZ_CP021080.1"/>
</dbReference>
<dbReference type="InterPro" id="IPR020845">
    <property type="entry name" value="AMP-binding_CS"/>
</dbReference>
<evidence type="ECO:0000259" key="1">
    <source>
        <dbReference type="Pfam" id="PF00501"/>
    </source>
</evidence>
<dbReference type="OrthoDB" id="4495845at2"/>
<proteinExistence type="predicted"/>
<dbReference type="Gene3D" id="3.40.50.12780">
    <property type="entry name" value="N-terminal domain of ligase-like"/>
    <property type="match status" value="1"/>
</dbReference>
<keyword evidence="3" id="KW-1185">Reference proteome</keyword>
<dbReference type="PANTHER" id="PTHR43767:SF1">
    <property type="entry name" value="NONRIBOSOMAL PEPTIDE SYNTHASE PES1 (EUROFUNG)-RELATED"/>
    <property type="match status" value="1"/>
</dbReference>
<dbReference type="PROSITE" id="PS00455">
    <property type="entry name" value="AMP_BINDING"/>
    <property type="match status" value="1"/>
</dbReference>
<reference evidence="2 3" key="1">
    <citation type="submission" date="2017-07" db="EMBL/GenBank/DDBJ databases">
        <title>Genome sequence of Streptomyces pluripotens MUSC 137T.</title>
        <authorList>
            <person name="Ser H.-L."/>
            <person name="Lee L.-H."/>
        </authorList>
    </citation>
    <scope>NUCLEOTIDE SEQUENCE [LARGE SCALE GENOMIC DNA]</scope>
    <source>
        <strain evidence="2 3">MUSC 137</strain>
    </source>
</reference>
<dbReference type="InterPro" id="IPR042099">
    <property type="entry name" value="ANL_N_sf"/>
</dbReference>
<dbReference type="STRING" id="1355015.LK06_026305"/>
<sequence length="522" mass="57515">MLLQRVGNRGIRLGTLFERAAARHPANVVVLDHELDLAPGLGRRLTVADIADLVDDFASRLWAAGVRPGDRVVVHKTNGFDITLLACVAARIGAVPVLLSPKLDGATVAELVRRVDRPHLITDQAKLDGELPDTVFDHACQVLLAAGDHPGARRLRDLAGAPRVAPATVSAHHPALITHTSGTTGIPKLAVHTGWTLQARYRPQAAATALVRKRRPVAVHVSFVHSRLFTAMAIAMLRGFPLVMLADDDPRQAADLFARLRPGVIEAHPNTFMRWEELADDPRRPLAQVKYFSSTFDAIHPRTVQRMLRASRHRLPLFAQLYGQSEAGPVVGRIFTRWRGEDADGRCVGRAFPGMTAVRVVSRDGRPVSETSPGYIEVRTNGRVLTYLGEPERYAQQEHDAWWRMGDVGYRTRWGCLHLLDREVDVIPGFGSTLSAEDALFSALDELVEVIIVPGPDSTPVPVVCTRDDKPLDKVAWDRATTGLPRMAEPVQWRRADLPQTATTKIKRLELARALGDGNRSR</sequence>
<dbReference type="InterPro" id="IPR050237">
    <property type="entry name" value="ATP-dep_AMP-bd_enzyme"/>
</dbReference>
<gene>
    <name evidence="2" type="ORF">LK07_27460</name>
</gene>
<dbReference type="PANTHER" id="PTHR43767">
    <property type="entry name" value="LONG-CHAIN-FATTY-ACID--COA LIGASE"/>
    <property type="match status" value="1"/>
</dbReference>
<dbReference type="KEGG" id="splu:LK06_026305"/>
<accession>A0A221P4F8</accession>
<evidence type="ECO:0000313" key="2">
    <source>
        <dbReference type="EMBL" id="ASN27141.1"/>
    </source>
</evidence>
<dbReference type="Proteomes" id="UP000031501">
    <property type="component" value="Chromosome"/>
</dbReference>
<evidence type="ECO:0000313" key="3">
    <source>
        <dbReference type="Proteomes" id="UP000031501"/>
    </source>
</evidence>
<dbReference type="AlphaFoldDB" id="A0A221P4F8"/>
<protein>
    <submittedName>
        <fullName evidence="2">Long-chain acyl-CoA synthetase</fullName>
    </submittedName>
</protein>
<feature type="domain" description="AMP-dependent synthetase/ligase" evidence="1">
    <location>
        <begin position="17"/>
        <end position="388"/>
    </location>
</feature>
<dbReference type="EMBL" id="CP022433">
    <property type="protein sequence ID" value="ASN27141.1"/>
    <property type="molecule type" value="Genomic_DNA"/>
</dbReference>